<protein>
    <recommendedName>
        <fullName evidence="2">ribonuclease H</fullName>
        <ecNumber evidence="2">3.1.26.4</ecNumber>
    </recommendedName>
</protein>
<dbReference type="GO" id="GO:0016779">
    <property type="term" value="F:nucleotidyltransferase activity"/>
    <property type="evidence" value="ECO:0007669"/>
    <property type="project" value="UniProtKB-KW"/>
</dbReference>
<dbReference type="Gene3D" id="2.30.30.850">
    <property type="match status" value="1"/>
</dbReference>
<comment type="similarity">
    <text evidence="1">Belongs to the beta type-B retroviral polymerase family. HERV class-II K(HML-2) pol subfamily.</text>
</comment>
<dbReference type="Pfam" id="PF18697">
    <property type="entry name" value="MLVIN_C"/>
    <property type="match status" value="1"/>
</dbReference>
<feature type="domain" description="Integrase catalytic" evidence="11">
    <location>
        <begin position="1401"/>
        <end position="1561"/>
    </location>
</feature>
<accession>A0A674NY59</accession>
<dbReference type="Gene3D" id="3.30.70.270">
    <property type="match status" value="2"/>
</dbReference>
<dbReference type="Pfam" id="PF00075">
    <property type="entry name" value="RNase_H"/>
    <property type="match status" value="1"/>
</dbReference>
<keyword evidence="3" id="KW-0808">Transferase</keyword>
<evidence type="ECO:0000256" key="2">
    <source>
        <dbReference type="ARBA" id="ARBA00012180"/>
    </source>
</evidence>
<evidence type="ECO:0000313" key="13">
    <source>
        <dbReference type="Proteomes" id="UP000005226"/>
    </source>
</evidence>
<dbReference type="RefSeq" id="XP_029703366.1">
    <property type="nucleotide sequence ID" value="XM_029847506.1"/>
</dbReference>
<organism evidence="12 13">
    <name type="scientific">Takifugu rubripes</name>
    <name type="common">Japanese pufferfish</name>
    <name type="synonym">Fugu rubripes</name>
    <dbReference type="NCBI Taxonomy" id="31033"/>
    <lineage>
        <taxon>Eukaryota</taxon>
        <taxon>Metazoa</taxon>
        <taxon>Chordata</taxon>
        <taxon>Craniata</taxon>
        <taxon>Vertebrata</taxon>
        <taxon>Euteleostomi</taxon>
        <taxon>Actinopterygii</taxon>
        <taxon>Neopterygii</taxon>
        <taxon>Teleostei</taxon>
        <taxon>Neoteleostei</taxon>
        <taxon>Acanthomorphata</taxon>
        <taxon>Eupercaria</taxon>
        <taxon>Tetraodontiformes</taxon>
        <taxon>Tetradontoidea</taxon>
        <taxon>Tetraodontidae</taxon>
        <taxon>Takifugu</taxon>
    </lineage>
</organism>
<dbReference type="PROSITE" id="PS50879">
    <property type="entry name" value="RNASE_H_1"/>
    <property type="match status" value="1"/>
</dbReference>
<feature type="compositionally biased region" description="Basic and acidic residues" evidence="8">
    <location>
        <begin position="282"/>
        <end position="293"/>
    </location>
</feature>
<sequence length="1682" mass="186267">MGGKSSKDSPPEGPIVDVMRENWGDKSLKYLNIWARDYGFPPSGSFSLKKLGLLEMRLREEERRAKTKLNVKKMIEIPKHRVCLKIWRLEAEQRARAMQLAVLELDADLDVCPPARPPVPSKRGPVQQRQRRHAPQLGGLYVLCAGAAEDSQQPPTSSLPIAGTTCGHIQDQSYGKHVVVEAGPEGPPRLRRSWTPSDSDASGGVPSPSASGHVTWEYEDIANAVSASCVEYPQDSLSVIQHHATHAHEGQVDQKTEEEGSQLRQMMPVILFRGEDNGEGGGDGRDGRGQGRGDHVDAWFPDRQQGRWAHERDCVASTLNSDWGRSGVDREGGGPDDELAQCVRAREGSAQHTHSYIASEHTDTHCCKEGELAGASDCSDFHTQPVQYLDFYEPGQNLTETLGCEDGLQVFNHQFLLSNSNPVDVMGMDLISKLEQCQISTPEGVEVHKYSDLDSNLKHSNGHDLLFIYQWKLLHAELSSDLLTEAASLVSPDNTDFMTPEDLHCTSHVSPGPDRSYEQSSFFEKSEELTLTHLYWDEHRCAAAVSLSTQQSGLYLIGGSAPHVSLSKFQNEKWRDLGPFVKRCKEASDWQESSDGRTSFSSSLQCKRKSLLLVVHTRLTVELVDESPAFVGMFLSAQQAADIPALWEVPETLWATSEYDVGLIQGCEPVVITQKTSYFPRTCRNPLNYKKYKDIAPFFESLRKAGVIIPCRNSQVCSPLRPVRKTSQPTEWRLVLDLRAVNAAVQPRPSNVPNSDAVVFQVPLSATFFSVVDLSNASFSVPVHPDSQFWFAFYFGSHCYTFTRLCQGYCETSTIYNEALRRSLEPLALTEGTALLQYIDDLMVCSPNREQCEADTVKLLKHLAAEGHKACLSKLQFVQEEVTYLGYIITAEGRTLSSKRVEAIQNCPKPHFIREMRSFLGRCSSCRTFIPNHAVLQAPLNALLQGEGVKSHDKVTWTSEAEEAFEALKLALQTPATLRLPDPSRPFTQVADETDGCMTSVLLQEHQGKMTPIAYFSAKLDPFAAGFPRCLRAAVVAEKAAMASRETVGRSHLTLLAPHDVSMILQEQRRFHIPANFRLRYKLDFADMPSVTVKRCTALNPATLLPSPGNVEEHNCTDVLQHVFPPRPNLKKTPLTNADLVLFVDGSASRDHLTGQNNVGFAVVSTQKPLAWASLPSDCSAPAAALIALTEACKLAEGKKVTIYTGSRYAFGVVHDFDALWENRKFLKWDFEPFFHHDKVADLLDAILLPESVAVCLFQAHTNDSKCIPAGNERARAAAADAAREPPPEAPAARFSSGPASLTALQSFATDKERKLWRSCGAHDDGGVWRGPDDKPCLPKHFFPHFAKLTHGPDHQTIEAMLDRLAQDWFPKGFLTHAQKFCQSCMTCVARDTVQRVSVSQAAQPPAGKPFDHLMVNFITLAPSKGKSHCLVMVDMWSKWVEAFPTEQQSSQAVANALQAEIIPRWGIPTKIGSDKGALFVNEAVQLVGGFLGISLGQRCAYQPAGAGDRETRALKTKLDKYCKGTGLPWPEALPFVLMHVRLRKRAQINLSPFEILFGRPSNPGVGPVARPLPCAALCEHDMLEYCRSWSPGPSQPSQQVQAAFPPASQLLHDIQPGHWILVNEAQREGWEQGRRVGPYQVLLTTHTAVKVAEIEAWIHTSHCLRLPEPEHQLIMRGQTGQ</sequence>
<gene>
    <name evidence="12" type="primary">LOC115252418</name>
</gene>
<dbReference type="InterPro" id="IPR001584">
    <property type="entry name" value="Integrase_cat-core"/>
</dbReference>
<reference evidence="12" key="2">
    <citation type="submission" date="2025-08" db="UniProtKB">
        <authorList>
            <consortium name="Ensembl"/>
        </authorList>
    </citation>
    <scope>IDENTIFICATION</scope>
</reference>
<dbReference type="PANTHER" id="PTHR33064:SF37">
    <property type="entry name" value="RIBONUCLEASE H"/>
    <property type="match status" value="1"/>
</dbReference>
<keyword evidence="4" id="KW-0548">Nucleotidyltransferase</keyword>
<evidence type="ECO:0000256" key="5">
    <source>
        <dbReference type="ARBA" id="ARBA00022722"/>
    </source>
</evidence>
<dbReference type="Pfam" id="PF00078">
    <property type="entry name" value="RVT_1"/>
    <property type="match status" value="1"/>
</dbReference>
<dbReference type="GO" id="GO:0003676">
    <property type="term" value="F:nucleic acid binding"/>
    <property type="evidence" value="ECO:0007669"/>
    <property type="project" value="InterPro"/>
</dbReference>
<dbReference type="SUPFAM" id="SSF56672">
    <property type="entry name" value="DNA/RNA polymerases"/>
    <property type="match status" value="1"/>
</dbReference>
<feature type="domain" description="RNase H type-1" evidence="10">
    <location>
        <begin position="1136"/>
        <end position="1284"/>
    </location>
</feature>
<dbReference type="InterPro" id="IPR040643">
    <property type="entry name" value="MLVIN_C"/>
</dbReference>
<dbReference type="SUPFAM" id="SSF53098">
    <property type="entry name" value="Ribonuclease H-like"/>
    <property type="match status" value="2"/>
</dbReference>
<name>A0A674NY59_TAKRU</name>
<dbReference type="InterPro" id="IPR043128">
    <property type="entry name" value="Rev_trsase/Diguanyl_cyclase"/>
</dbReference>
<dbReference type="InParanoid" id="A0A674NY59"/>
<dbReference type="InterPro" id="IPR002156">
    <property type="entry name" value="RNaseH_domain"/>
</dbReference>
<dbReference type="InterPro" id="IPR012337">
    <property type="entry name" value="RNaseH-like_sf"/>
</dbReference>
<dbReference type="InterPro" id="IPR000477">
    <property type="entry name" value="RT_dom"/>
</dbReference>
<feature type="domain" description="Reverse transcriptase" evidence="9">
    <location>
        <begin position="704"/>
        <end position="889"/>
    </location>
</feature>
<evidence type="ECO:0000256" key="8">
    <source>
        <dbReference type="SAM" id="MobiDB-lite"/>
    </source>
</evidence>
<evidence type="ECO:0000256" key="1">
    <source>
        <dbReference type="ARBA" id="ARBA00010879"/>
    </source>
</evidence>
<dbReference type="Ensembl" id="ENSTRUT00000075806.1">
    <property type="protein sequence ID" value="ENSTRUP00000078589.1"/>
    <property type="gene ID" value="ENSTRUG00000032222.1"/>
</dbReference>
<feature type="region of interest" description="Disordered" evidence="8">
    <location>
        <begin position="180"/>
        <end position="211"/>
    </location>
</feature>
<evidence type="ECO:0000256" key="4">
    <source>
        <dbReference type="ARBA" id="ARBA00022695"/>
    </source>
</evidence>
<feature type="compositionally biased region" description="Low complexity" evidence="8">
    <location>
        <begin position="196"/>
        <end position="211"/>
    </location>
</feature>
<dbReference type="FunFam" id="3.30.70.270:FF:000020">
    <property type="entry name" value="Transposon Tf2-6 polyprotein-like Protein"/>
    <property type="match status" value="1"/>
</dbReference>
<dbReference type="InterPro" id="IPR041577">
    <property type="entry name" value="RT_RNaseH_2"/>
</dbReference>
<dbReference type="Gene3D" id="3.10.10.10">
    <property type="entry name" value="HIV Type 1 Reverse Transcriptase, subunit A, domain 1"/>
    <property type="match status" value="1"/>
</dbReference>
<proteinExistence type="inferred from homology"/>
<dbReference type="Proteomes" id="UP000005226">
    <property type="component" value="Chromosome 14"/>
</dbReference>
<keyword evidence="5" id="KW-0540">Nuclease</keyword>
<dbReference type="Pfam" id="PF17919">
    <property type="entry name" value="RT_RNaseH_2"/>
    <property type="match status" value="1"/>
</dbReference>
<dbReference type="InterPro" id="IPR036397">
    <property type="entry name" value="RNaseH_sf"/>
</dbReference>
<dbReference type="Gene3D" id="3.30.420.10">
    <property type="entry name" value="Ribonuclease H-like superfamily/Ribonuclease H"/>
    <property type="match status" value="2"/>
</dbReference>
<feature type="region of interest" description="Disordered" evidence="8">
    <location>
        <begin position="273"/>
        <end position="293"/>
    </location>
</feature>
<dbReference type="GO" id="GO:0015074">
    <property type="term" value="P:DNA integration"/>
    <property type="evidence" value="ECO:0007669"/>
    <property type="project" value="InterPro"/>
</dbReference>
<evidence type="ECO:0000259" key="9">
    <source>
        <dbReference type="PROSITE" id="PS50878"/>
    </source>
</evidence>
<dbReference type="PROSITE" id="PS50994">
    <property type="entry name" value="INTEGRASE"/>
    <property type="match status" value="1"/>
</dbReference>
<dbReference type="OMA" id="KLTHGPD"/>
<dbReference type="Gene3D" id="3.10.20.370">
    <property type="match status" value="1"/>
</dbReference>
<evidence type="ECO:0000256" key="6">
    <source>
        <dbReference type="ARBA" id="ARBA00022759"/>
    </source>
</evidence>
<dbReference type="GeneID" id="115252418"/>
<dbReference type="InterPro" id="IPR043502">
    <property type="entry name" value="DNA/RNA_pol_sf"/>
</dbReference>
<dbReference type="KEGG" id="tru:115252418"/>
<dbReference type="InterPro" id="IPR051320">
    <property type="entry name" value="Viral_Replic_Matur_Polypro"/>
</dbReference>
<reference evidence="12 13" key="1">
    <citation type="journal article" date="2011" name="Genome Biol. Evol.">
        <title>Integration of the genetic map and genome assembly of fugu facilitates insights into distinct features of genome evolution in teleosts and mammals.</title>
        <authorList>
            <person name="Kai W."/>
            <person name="Kikuchi K."/>
            <person name="Tohari S."/>
            <person name="Chew A.K."/>
            <person name="Tay A."/>
            <person name="Fujiwara A."/>
            <person name="Hosoya S."/>
            <person name="Suetake H."/>
            <person name="Naruse K."/>
            <person name="Brenner S."/>
            <person name="Suzuki Y."/>
            <person name="Venkatesh B."/>
        </authorList>
    </citation>
    <scope>NUCLEOTIDE SEQUENCE [LARGE SCALE GENOMIC DNA]</scope>
</reference>
<evidence type="ECO:0000256" key="3">
    <source>
        <dbReference type="ARBA" id="ARBA00022679"/>
    </source>
</evidence>
<dbReference type="OrthoDB" id="8947436at2759"/>
<keyword evidence="13" id="KW-1185">Reference proteome</keyword>
<dbReference type="GeneTree" id="ENSGT00940000160750"/>
<evidence type="ECO:0000259" key="11">
    <source>
        <dbReference type="PROSITE" id="PS50994"/>
    </source>
</evidence>
<dbReference type="GO" id="GO:0004523">
    <property type="term" value="F:RNA-DNA hybrid ribonuclease activity"/>
    <property type="evidence" value="ECO:0007669"/>
    <property type="project" value="UniProtKB-EC"/>
</dbReference>
<evidence type="ECO:0000313" key="12">
    <source>
        <dbReference type="Ensembl" id="ENSTRUP00000078589.1"/>
    </source>
</evidence>
<keyword evidence="6" id="KW-0255">Endonuclease</keyword>
<evidence type="ECO:0000256" key="7">
    <source>
        <dbReference type="ARBA" id="ARBA00022801"/>
    </source>
</evidence>
<keyword evidence="7" id="KW-0378">Hydrolase</keyword>
<dbReference type="EC" id="3.1.26.4" evidence="2"/>
<dbReference type="PROSITE" id="PS50878">
    <property type="entry name" value="RT_POL"/>
    <property type="match status" value="1"/>
</dbReference>
<evidence type="ECO:0000259" key="10">
    <source>
        <dbReference type="PROSITE" id="PS50879"/>
    </source>
</evidence>
<reference evidence="12" key="3">
    <citation type="submission" date="2025-09" db="UniProtKB">
        <authorList>
            <consortium name="Ensembl"/>
        </authorList>
    </citation>
    <scope>IDENTIFICATION</scope>
</reference>
<dbReference type="Pfam" id="PF00665">
    <property type="entry name" value="rve"/>
    <property type="match status" value="1"/>
</dbReference>
<dbReference type="PANTHER" id="PTHR33064">
    <property type="entry name" value="POL PROTEIN"/>
    <property type="match status" value="1"/>
</dbReference>